<evidence type="ECO:0000256" key="2">
    <source>
        <dbReference type="ARBA" id="ARBA00022692"/>
    </source>
</evidence>
<dbReference type="InterPro" id="IPR046985">
    <property type="entry name" value="IP5"/>
</dbReference>
<feature type="transmembrane region" description="Helical" evidence="7">
    <location>
        <begin position="98"/>
        <end position="117"/>
    </location>
</feature>
<dbReference type="Pfam" id="PF00153">
    <property type="entry name" value="Mito_carr"/>
    <property type="match status" value="3"/>
</dbReference>
<dbReference type="GO" id="GO:0016020">
    <property type="term" value="C:membrane"/>
    <property type="evidence" value="ECO:0007669"/>
    <property type="project" value="UniProtKB-SubCell"/>
</dbReference>
<dbReference type="InterPro" id="IPR000300">
    <property type="entry name" value="IPPc"/>
</dbReference>
<dbReference type="Pfam" id="PF22669">
    <property type="entry name" value="Exo_endo_phos2"/>
    <property type="match status" value="1"/>
</dbReference>
<keyword evidence="3 7" id="KW-1133">Transmembrane helix</keyword>
<keyword evidence="4 5" id="KW-0472">Membrane</keyword>
<feature type="repeat" description="Solcar" evidence="5">
    <location>
        <begin position="714"/>
        <end position="811"/>
    </location>
</feature>
<evidence type="ECO:0000256" key="7">
    <source>
        <dbReference type="SAM" id="Phobius"/>
    </source>
</evidence>
<dbReference type="GO" id="GO:0046856">
    <property type="term" value="P:phosphatidylinositol dephosphorylation"/>
    <property type="evidence" value="ECO:0007669"/>
    <property type="project" value="InterPro"/>
</dbReference>
<evidence type="ECO:0000313" key="9">
    <source>
        <dbReference type="EMBL" id="KAB5595266.1"/>
    </source>
</evidence>
<evidence type="ECO:0000313" key="10">
    <source>
        <dbReference type="Proteomes" id="UP000383932"/>
    </source>
</evidence>
<feature type="transmembrane region" description="Helical" evidence="7">
    <location>
        <begin position="379"/>
        <end position="398"/>
    </location>
</feature>
<gene>
    <name evidence="9" type="ORF">CTheo_1344</name>
</gene>
<evidence type="ECO:0000256" key="5">
    <source>
        <dbReference type="PROSITE-ProRule" id="PRU00282"/>
    </source>
</evidence>
<sequence length="815" mass="89504">MTTSSASSSDSSLVVQIASYNTNLQGSNGVPQDLVDWLSPTLSASHLRRPPDIVAVGFQELLPLHLGFTGLSHGVVASRDELLRSQIEKHNSTAGEHVAYILVAKVVNVGVALLIYARDQGVGQRICDVQTTWTAFGPLWMGNKGAVGIRFRVSSDSGSEGGEIMTFVCTHLTAHAHNLQTRLADWEHIVKTLLFQGMDKQRSAVSSIYATSHLFVFGDMNSRLDVPTPGGCPIVHDALVSQLSTQEGREQARNWDQLRKEVGLGNTFHGLREGNFWEFAPSYKYVIGEENLFSTKRAPAWTDRIFFTSYLDSPTTPEISYITPLLYTSVPSYTASDHKPIVAVLRVPSAPSSNLTPMLYQHENLPFRPIPRMAVAQKIIGKILGWAVGWLWCALWFIGAGHAGVGLGNFVLGAGVATWWKQSNFTSRMEIDRCCGYYVIVTCPKDLSSSPPPPSTLDLDHTMSEHRGSSSPNGPYFGFNTEALKAATHRNKTVICATSASLLSTFAGYPLDSLKSRLQASRTPISVPRLAQLVWHEEGLAGFFRGIWIPLMTISAVRAASFTIYTNSKNYLHDQGLSRSRLSHVALAGATAGAVSGALISFCGAPFELVKIRRQLEYSIAAEKGVVVENPPGNIDAVKDIFRQHGPRGLYKGFRLHFGMKYHSRGGIPLNLALLVRDTAGTALYFMEYDTMRQMLGRLPNGHQGITPGWFPIHYSMIPFMCGSIAGVTSWAIIYPLDVVKTKVQQRALAGIPPRSVFETFKRMLRGGDPNSPKPLLVGLARLYQGLGVSAFRSILTHGMLWTFFDWVGNYIDDL</sequence>
<dbReference type="InterPro" id="IPR036691">
    <property type="entry name" value="Endo/exonu/phosph_ase_sf"/>
</dbReference>
<proteinExistence type="predicted"/>
<dbReference type="EMBL" id="SSOP01000011">
    <property type="protein sequence ID" value="KAB5595266.1"/>
    <property type="molecule type" value="Genomic_DNA"/>
</dbReference>
<dbReference type="GO" id="GO:0004439">
    <property type="term" value="F:phosphatidylinositol-4,5-bisphosphate 5-phosphatase activity"/>
    <property type="evidence" value="ECO:0007669"/>
    <property type="project" value="TreeGrafter"/>
</dbReference>
<organism evidence="9 10">
    <name type="scientific">Ceratobasidium theobromae</name>
    <dbReference type="NCBI Taxonomy" id="1582974"/>
    <lineage>
        <taxon>Eukaryota</taxon>
        <taxon>Fungi</taxon>
        <taxon>Dikarya</taxon>
        <taxon>Basidiomycota</taxon>
        <taxon>Agaricomycotina</taxon>
        <taxon>Agaricomycetes</taxon>
        <taxon>Cantharellales</taxon>
        <taxon>Ceratobasidiaceae</taxon>
        <taxon>Ceratobasidium</taxon>
    </lineage>
</organism>
<dbReference type="PROSITE" id="PS50920">
    <property type="entry name" value="SOLCAR"/>
    <property type="match status" value="3"/>
</dbReference>
<dbReference type="InterPro" id="IPR023395">
    <property type="entry name" value="MCP_dom_sf"/>
</dbReference>
<evidence type="ECO:0000259" key="8">
    <source>
        <dbReference type="SMART" id="SM00128"/>
    </source>
</evidence>
<dbReference type="SUPFAM" id="SSF56219">
    <property type="entry name" value="DNase I-like"/>
    <property type="match status" value="1"/>
</dbReference>
<evidence type="ECO:0000256" key="1">
    <source>
        <dbReference type="ARBA" id="ARBA00004141"/>
    </source>
</evidence>
<feature type="domain" description="Inositol polyphosphate-related phosphatase" evidence="8">
    <location>
        <begin position="11"/>
        <end position="353"/>
    </location>
</feature>
<reference evidence="9 10" key="1">
    <citation type="journal article" date="2019" name="Fungal Biol. Biotechnol.">
        <title>Draft genome sequence of fastidious pathogen Ceratobasidium theobromae, which causes vascular-streak dieback in Theobroma cacao.</title>
        <authorList>
            <person name="Ali S.S."/>
            <person name="Asman A."/>
            <person name="Shao J."/>
            <person name="Firmansyah A.P."/>
            <person name="Susilo A.W."/>
            <person name="Rosmana A."/>
            <person name="McMahon P."/>
            <person name="Junaid M."/>
            <person name="Guest D."/>
            <person name="Kheng T.Y."/>
            <person name="Meinhardt L.W."/>
            <person name="Bailey B.A."/>
        </authorList>
    </citation>
    <scope>NUCLEOTIDE SEQUENCE [LARGE SCALE GENOMIC DNA]</scope>
    <source>
        <strain evidence="9 10">CT2</strain>
    </source>
</reference>
<dbReference type="AlphaFoldDB" id="A0A5N5QVR3"/>
<feature type="repeat" description="Solcar" evidence="5">
    <location>
        <begin position="488"/>
        <end position="571"/>
    </location>
</feature>
<keyword evidence="2 5" id="KW-0812">Transmembrane</keyword>
<evidence type="ECO:0000256" key="4">
    <source>
        <dbReference type="ARBA" id="ARBA00023136"/>
    </source>
</evidence>
<evidence type="ECO:0000256" key="6">
    <source>
        <dbReference type="SAM" id="MobiDB-lite"/>
    </source>
</evidence>
<name>A0A5N5QVR3_9AGAM</name>
<feature type="region of interest" description="Disordered" evidence="6">
    <location>
        <begin position="447"/>
        <end position="472"/>
    </location>
</feature>
<dbReference type="PANTHER" id="PTHR11200">
    <property type="entry name" value="INOSITOL 5-PHOSPHATASE"/>
    <property type="match status" value="1"/>
</dbReference>
<evidence type="ECO:0000256" key="3">
    <source>
        <dbReference type="ARBA" id="ARBA00022989"/>
    </source>
</evidence>
<dbReference type="Gene3D" id="3.60.10.10">
    <property type="entry name" value="Endonuclease/exonuclease/phosphatase"/>
    <property type="match status" value="1"/>
</dbReference>
<feature type="compositionally biased region" description="Basic and acidic residues" evidence="6">
    <location>
        <begin position="458"/>
        <end position="468"/>
    </location>
</feature>
<dbReference type="InterPro" id="IPR018108">
    <property type="entry name" value="MCP_transmembrane"/>
</dbReference>
<dbReference type="Gene3D" id="1.50.40.10">
    <property type="entry name" value="Mitochondrial carrier domain"/>
    <property type="match status" value="1"/>
</dbReference>
<comment type="caution">
    <text evidence="9">The sequence shown here is derived from an EMBL/GenBank/DDBJ whole genome shotgun (WGS) entry which is preliminary data.</text>
</comment>
<accession>A0A5N5QVR3</accession>
<feature type="repeat" description="Solcar" evidence="5">
    <location>
        <begin position="584"/>
        <end position="695"/>
    </location>
</feature>
<keyword evidence="10" id="KW-1185">Reference proteome</keyword>
<dbReference type="Proteomes" id="UP000383932">
    <property type="component" value="Unassembled WGS sequence"/>
</dbReference>
<dbReference type="SUPFAM" id="SSF103506">
    <property type="entry name" value="Mitochondrial carrier"/>
    <property type="match status" value="1"/>
</dbReference>
<comment type="subcellular location">
    <subcellularLocation>
        <location evidence="1">Membrane</location>
        <topology evidence="1">Multi-pass membrane protein</topology>
    </subcellularLocation>
</comment>
<dbReference type="OrthoDB" id="2382881at2759"/>
<protein>
    <submittedName>
        <fullName evidence="9">Skeletal muscle/kidney enriched inositol 5-phosphatase</fullName>
    </submittedName>
</protein>
<dbReference type="SMART" id="SM00128">
    <property type="entry name" value="IPPc"/>
    <property type="match status" value="1"/>
</dbReference>
<dbReference type="PANTHER" id="PTHR11200:SF286">
    <property type="entry name" value="5-PHOSPHATASE, PUTATIVE (AFU_ORTHOLOGUE AFUA_5G07600)-RELATED"/>
    <property type="match status" value="1"/>
</dbReference>